<sequence length="80" mass="8589">MAEGDDNKGDNDNKGNGGIIVTHRNVNTSRTNKIVFSNSGGQGVGGGKVLALNQNKDAVKQFREYKKSLADARADRRKGK</sequence>
<dbReference type="AlphaFoldDB" id="A0A7R9M407"/>
<name>A0A7R9M407_9ACAR</name>
<protein>
    <submittedName>
        <fullName evidence="2">Uncharacterized protein</fullName>
    </submittedName>
</protein>
<feature type="region of interest" description="Disordered" evidence="1">
    <location>
        <begin position="1"/>
        <end position="20"/>
    </location>
</feature>
<dbReference type="EMBL" id="OC921068">
    <property type="protein sequence ID" value="CAD7653086.1"/>
    <property type="molecule type" value="Genomic_DNA"/>
</dbReference>
<keyword evidence="3" id="KW-1185">Reference proteome</keyword>
<evidence type="ECO:0000256" key="1">
    <source>
        <dbReference type="SAM" id="MobiDB-lite"/>
    </source>
</evidence>
<reference evidence="2" key="1">
    <citation type="submission" date="2020-11" db="EMBL/GenBank/DDBJ databases">
        <authorList>
            <person name="Tran Van P."/>
        </authorList>
    </citation>
    <scope>NUCLEOTIDE SEQUENCE</scope>
</reference>
<proteinExistence type="predicted"/>
<feature type="compositionally biased region" description="Basic and acidic residues" evidence="1">
    <location>
        <begin position="1"/>
        <end position="13"/>
    </location>
</feature>
<evidence type="ECO:0000313" key="2">
    <source>
        <dbReference type="EMBL" id="CAD7653086.1"/>
    </source>
</evidence>
<evidence type="ECO:0000313" key="3">
    <source>
        <dbReference type="Proteomes" id="UP000728032"/>
    </source>
</evidence>
<dbReference type="Proteomes" id="UP000728032">
    <property type="component" value="Unassembled WGS sequence"/>
</dbReference>
<accession>A0A7R9M407</accession>
<gene>
    <name evidence="2" type="ORF">ONB1V03_LOCUS9744</name>
</gene>
<organism evidence="2">
    <name type="scientific">Oppiella nova</name>
    <dbReference type="NCBI Taxonomy" id="334625"/>
    <lineage>
        <taxon>Eukaryota</taxon>
        <taxon>Metazoa</taxon>
        <taxon>Ecdysozoa</taxon>
        <taxon>Arthropoda</taxon>
        <taxon>Chelicerata</taxon>
        <taxon>Arachnida</taxon>
        <taxon>Acari</taxon>
        <taxon>Acariformes</taxon>
        <taxon>Sarcoptiformes</taxon>
        <taxon>Oribatida</taxon>
        <taxon>Brachypylina</taxon>
        <taxon>Oppioidea</taxon>
        <taxon>Oppiidae</taxon>
        <taxon>Oppiella</taxon>
    </lineage>
</organism>
<dbReference type="EMBL" id="CAJPVJ010006243">
    <property type="protein sequence ID" value="CAG2170273.1"/>
    <property type="molecule type" value="Genomic_DNA"/>
</dbReference>